<dbReference type="GO" id="GO:0008360">
    <property type="term" value="P:regulation of cell shape"/>
    <property type="evidence" value="ECO:0007669"/>
    <property type="project" value="UniProtKB-KW"/>
</dbReference>
<dbReference type="Gene3D" id="3.30.30.80">
    <property type="entry name" value="probable RNA-binding protein from clostridium symbiosum atcc 14940"/>
    <property type="match status" value="1"/>
</dbReference>
<comment type="subcellular location">
    <subcellularLocation>
        <location evidence="6">Cytoplasm</location>
    </subcellularLocation>
</comment>
<dbReference type="PROSITE" id="PS51061">
    <property type="entry name" value="R3H"/>
    <property type="match status" value="1"/>
</dbReference>
<dbReference type="Gene3D" id="3.30.300.20">
    <property type="match status" value="1"/>
</dbReference>
<dbReference type="GO" id="GO:0009252">
    <property type="term" value="P:peptidoglycan biosynthetic process"/>
    <property type="evidence" value="ECO:0007669"/>
    <property type="project" value="UniProtKB-UniRule"/>
</dbReference>
<keyword evidence="2 6" id="KW-0694">RNA-binding</keyword>
<evidence type="ECO:0000256" key="2">
    <source>
        <dbReference type="ARBA" id="ARBA00022884"/>
    </source>
</evidence>
<comment type="subunit">
    <text evidence="6">Forms a complex with KhpA.</text>
</comment>
<evidence type="ECO:0000259" key="8">
    <source>
        <dbReference type="PROSITE" id="PS51061"/>
    </source>
</evidence>
<evidence type="ECO:0000256" key="6">
    <source>
        <dbReference type="HAMAP-Rule" id="MF_00867"/>
    </source>
</evidence>
<dbReference type="Pfam" id="PF14804">
    <property type="entry name" value="Jag_N"/>
    <property type="match status" value="1"/>
</dbReference>
<dbReference type="SMART" id="SM01245">
    <property type="entry name" value="Jag_N"/>
    <property type="match status" value="1"/>
</dbReference>
<dbReference type="AlphaFoldDB" id="A0A9D0YWN1"/>
<evidence type="ECO:0000256" key="5">
    <source>
        <dbReference type="ARBA" id="ARBA00023316"/>
    </source>
</evidence>
<comment type="similarity">
    <text evidence="6">Belongs to the KhpB RNA-binding protein family.</text>
</comment>
<comment type="function">
    <text evidence="6">A probable RNA chaperone. Forms a complex with KhpA which binds to cellular RNA and controls its expression. Plays a role in peptidoglycan (PG) homeostasis and cell length regulation.</text>
</comment>
<evidence type="ECO:0000313" key="10">
    <source>
        <dbReference type="Proteomes" id="UP000886819"/>
    </source>
</evidence>
<proteinExistence type="inferred from homology"/>
<dbReference type="NCBIfam" id="NF041568">
    <property type="entry name" value="Jag_EloR"/>
    <property type="match status" value="1"/>
</dbReference>
<feature type="region of interest" description="Jag_N domain" evidence="6">
    <location>
        <begin position="5"/>
        <end position="55"/>
    </location>
</feature>
<dbReference type="Pfam" id="PF01424">
    <property type="entry name" value="R3H"/>
    <property type="match status" value="1"/>
</dbReference>
<protein>
    <recommendedName>
        <fullName evidence="6">RNA-binding protein KhpB</fullName>
    </recommendedName>
    <alternativeName>
        <fullName evidence="6">RNA-binding protein EloR</fullName>
    </alternativeName>
</protein>
<feature type="compositionally biased region" description="Low complexity" evidence="7">
    <location>
        <begin position="144"/>
        <end position="156"/>
    </location>
</feature>
<keyword evidence="3 6" id="KW-0133">Cell shape</keyword>
<dbReference type="InterPro" id="IPR001374">
    <property type="entry name" value="R3H_dom"/>
</dbReference>
<dbReference type="InterPro" id="IPR034079">
    <property type="entry name" value="R3H_KhpB"/>
</dbReference>
<dbReference type="SMART" id="SM00393">
    <property type="entry name" value="R3H"/>
    <property type="match status" value="1"/>
</dbReference>
<evidence type="ECO:0000256" key="7">
    <source>
        <dbReference type="SAM" id="MobiDB-lite"/>
    </source>
</evidence>
<dbReference type="CDD" id="cd02644">
    <property type="entry name" value="R3H_jag"/>
    <property type="match status" value="1"/>
</dbReference>
<dbReference type="InterPro" id="IPR032782">
    <property type="entry name" value="KhpB_N"/>
</dbReference>
<dbReference type="GO" id="GO:0003723">
    <property type="term" value="F:RNA binding"/>
    <property type="evidence" value="ECO:0007669"/>
    <property type="project" value="UniProtKB-UniRule"/>
</dbReference>
<comment type="domain">
    <text evidence="6">Has an N-terminal Jag-N domain and 2 RNA-binding domains (KH and R3H).</text>
</comment>
<dbReference type="Pfam" id="PF13083">
    <property type="entry name" value="KH_KhpA-B"/>
    <property type="match status" value="1"/>
</dbReference>
<sequence>MKSIEVSARTIEDAISDGLAKLGCAISDCKVEILQEGAKGLFGFFGSKPATVRLTLHRDEDAEDDLGINLGESLAADGGHASGAKRAPKPAPAQEKPAPKPKADKAAKSRGHEVLERFRSAPLPGNNGESQSEKPARARKPRAPKAAPAREPGAEAPAERQEAPERVAVPAPAHIQTHAPDTLEGIAQRFLLDVTQRMGVGVQVDVHISEDGHLYATMYGDTLGILIGRRGETLDALQYLTSLQVNRGREEYTRVTLDTENYRAKREEALSRLAARMANRAVKTGRRVSLEPMNPYERRILHASLQNNPNVTTHSEGDDPYRHVVIMPVK</sequence>
<dbReference type="PANTHER" id="PTHR35800:SF1">
    <property type="entry name" value="RNA-BINDING PROTEIN KHPB"/>
    <property type="match status" value="1"/>
</dbReference>
<feature type="region of interest" description="Disordered" evidence="7">
    <location>
        <begin position="72"/>
        <end position="166"/>
    </location>
</feature>
<dbReference type="SUPFAM" id="SSF82708">
    <property type="entry name" value="R3H domain"/>
    <property type="match status" value="1"/>
</dbReference>
<gene>
    <name evidence="6" type="primary">khpB</name>
    <name evidence="6" type="synonym">eloR</name>
    <name evidence="9" type="ORF">IAA66_01525</name>
</gene>
<dbReference type="GO" id="GO:0071555">
    <property type="term" value="P:cell wall organization"/>
    <property type="evidence" value="ECO:0007669"/>
    <property type="project" value="UniProtKB-KW"/>
</dbReference>
<keyword evidence="4 6" id="KW-0143">Chaperone</keyword>
<reference evidence="9" key="2">
    <citation type="journal article" date="2021" name="PeerJ">
        <title>Extensive microbial diversity within the chicken gut microbiome revealed by metagenomics and culture.</title>
        <authorList>
            <person name="Gilroy R."/>
            <person name="Ravi A."/>
            <person name="Getino M."/>
            <person name="Pursley I."/>
            <person name="Horton D.L."/>
            <person name="Alikhan N.F."/>
            <person name="Baker D."/>
            <person name="Gharbi K."/>
            <person name="Hall N."/>
            <person name="Watson M."/>
            <person name="Adriaenssens E.M."/>
            <person name="Foster-Nyarko E."/>
            <person name="Jarju S."/>
            <person name="Secka A."/>
            <person name="Antonio M."/>
            <person name="Oren A."/>
            <person name="Chaudhuri R.R."/>
            <person name="La Ragione R."/>
            <person name="Hildebrand F."/>
            <person name="Pallen M.J."/>
        </authorList>
    </citation>
    <scope>NUCLEOTIDE SEQUENCE</scope>
    <source>
        <strain evidence="9">ChiHile30-977</strain>
    </source>
</reference>
<dbReference type="EMBL" id="DVFI01000021">
    <property type="protein sequence ID" value="HIQ62250.1"/>
    <property type="molecule type" value="Genomic_DNA"/>
</dbReference>
<dbReference type="Proteomes" id="UP000886819">
    <property type="component" value="Unassembled WGS sequence"/>
</dbReference>
<reference evidence="9" key="1">
    <citation type="submission" date="2020-10" db="EMBL/GenBank/DDBJ databases">
        <authorList>
            <person name="Gilroy R."/>
        </authorList>
    </citation>
    <scope>NUCLEOTIDE SEQUENCE</scope>
    <source>
        <strain evidence="9">ChiHile30-977</strain>
    </source>
</reference>
<keyword evidence="1 6" id="KW-0963">Cytoplasm</keyword>
<dbReference type="InterPro" id="IPR015946">
    <property type="entry name" value="KH_dom-like_a/b"/>
</dbReference>
<dbReference type="InterPro" id="IPR036867">
    <property type="entry name" value="R3H_dom_sf"/>
</dbReference>
<evidence type="ECO:0000256" key="3">
    <source>
        <dbReference type="ARBA" id="ARBA00022960"/>
    </source>
</evidence>
<evidence type="ECO:0000256" key="1">
    <source>
        <dbReference type="ARBA" id="ARBA00022490"/>
    </source>
</evidence>
<feature type="domain" description="R3H" evidence="8">
    <location>
        <begin position="264"/>
        <end position="330"/>
    </location>
</feature>
<dbReference type="InterPro" id="IPR038008">
    <property type="entry name" value="Jag_KH"/>
</dbReference>
<dbReference type="InterPro" id="IPR039247">
    <property type="entry name" value="KhpB"/>
</dbReference>
<organism evidence="9 10">
    <name type="scientific">Candidatus Avichristensenella intestinipullorum</name>
    <dbReference type="NCBI Taxonomy" id="2840693"/>
    <lineage>
        <taxon>Bacteria</taxon>
        <taxon>Bacillati</taxon>
        <taxon>Bacillota</taxon>
        <taxon>Clostridia</taxon>
        <taxon>Candidatus Avichristensenella</taxon>
    </lineage>
</organism>
<dbReference type="PANTHER" id="PTHR35800">
    <property type="entry name" value="PROTEIN JAG"/>
    <property type="match status" value="1"/>
</dbReference>
<evidence type="ECO:0000313" key="9">
    <source>
        <dbReference type="EMBL" id="HIQ62250.1"/>
    </source>
</evidence>
<dbReference type="GO" id="GO:0005737">
    <property type="term" value="C:cytoplasm"/>
    <property type="evidence" value="ECO:0007669"/>
    <property type="project" value="UniProtKB-SubCell"/>
</dbReference>
<dbReference type="Gene3D" id="3.30.1370.50">
    <property type="entry name" value="R3H-like domain"/>
    <property type="match status" value="1"/>
</dbReference>
<dbReference type="CDD" id="cd02414">
    <property type="entry name" value="KH-II_Jag"/>
    <property type="match status" value="1"/>
</dbReference>
<dbReference type="InterPro" id="IPR038247">
    <property type="entry name" value="Jag_N_dom_sf"/>
</dbReference>
<accession>A0A9D0YWN1</accession>
<feature type="compositionally biased region" description="Basic and acidic residues" evidence="7">
    <location>
        <begin position="97"/>
        <end position="119"/>
    </location>
</feature>
<dbReference type="HAMAP" id="MF_00867">
    <property type="entry name" value="KhpB"/>
    <property type="match status" value="1"/>
</dbReference>
<keyword evidence="5 6" id="KW-0961">Cell wall biogenesis/degradation</keyword>
<evidence type="ECO:0000256" key="4">
    <source>
        <dbReference type="ARBA" id="ARBA00023186"/>
    </source>
</evidence>
<name>A0A9D0YWN1_9FIRM</name>
<comment type="caution">
    <text evidence="9">The sequence shown here is derived from an EMBL/GenBank/DDBJ whole genome shotgun (WGS) entry which is preliminary data.</text>
</comment>